<sequence>MDPGDDSRSDAGSTSSGSSDARADEMVQILMQWHPRLEVEDDPSSREARRLLAFHDAMKHLLKSYNQAHDGPKVEFLERYQLKVDLMFKDVLIGNLETGSRTDEHAVSYWKGRIEKLRVKLKEARDRLEQTRKIHYMLSGQLETWQKTFEITMTQLTRSIDRWEKLGVKLRDALIDLNNLSGDVPLTQSLRK</sequence>
<feature type="region of interest" description="Disordered" evidence="1">
    <location>
        <begin position="1"/>
        <end position="21"/>
    </location>
</feature>
<dbReference type="AlphaFoldDB" id="A0A4Y9ZMV4"/>
<keyword evidence="3" id="KW-1185">Reference proteome</keyword>
<dbReference type="EMBL" id="SFCI01001517">
    <property type="protein sequence ID" value="TFY75580.1"/>
    <property type="molecule type" value="Genomic_DNA"/>
</dbReference>
<dbReference type="Proteomes" id="UP000298061">
    <property type="component" value="Unassembled WGS sequence"/>
</dbReference>
<evidence type="ECO:0000313" key="3">
    <source>
        <dbReference type="Proteomes" id="UP000298061"/>
    </source>
</evidence>
<evidence type="ECO:0000313" key="2">
    <source>
        <dbReference type="EMBL" id="TFY75580.1"/>
    </source>
</evidence>
<name>A0A4Y9ZMV4_9AGAM</name>
<comment type="caution">
    <text evidence="2">The sequence shown here is derived from an EMBL/GenBank/DDBJ whole genome shotgun (WGS) entry which is preliminary data.</text>
</comment>
<feature type="compositionally biased region" description="Low complexity" evidence="1">
    <location>
        <begin position="10"/>
        <end position="20"/>
    </location>
</feature>
<evidence type="ECO:0000256" key="1">
    <source>
        <dbReference type="SAM" id="MobiDB-lite"/>
    </source>
</evidence>
<gene>
    <name evidence="2" type="ORF">EWM64_g8432</name>
</gene>
<accession>A0A4Y9ZMV4</accession>
<proteinExistence type="predicted"/>
<organism evidence="2 3">
    <name type="scientific">Hericium alpestre</name>
    <dbReference type="NCBI Taxonomy" id="135208"/>
    <lineage>
        <taxon>Eukaryota</taxon>
        <taxon>Fungi</taxon>
        <taxon>Dikarya</taxon>
        <taxon>Basidiomycota</taxon>
        <taxon>Agaricomycotina</taxon>
        <taxon>Agaricomycetes</taxon>
        <taxon>Russulales</taxon>
        <taxon>Hericiaceae</taxon>
        <taxon>Hericium</taxon>
    </lineage>
</organism>
<reference evidence="2 3" key="1">
    <citation type="submission" date="2019-02" db="EMBL/GenBank/DDBJ databases">
        <title>Genome sequencing of the rare red list fungi Hericium alpestre (H. flagellum).</title>
        <authorList>
            <person name="Buettner E."/>
            <person name="Kellner H."/>
        </authorList>
    </citation>
    <scope>NUCLEOTIDE SEQUENCE [LARGE SCALE GENOMIC DNA]</scope>
    <source>
        <strain evidence="2 3">DSM 108284</strain>
    </source>
</reference>
<protein>
    <submittedName>
        <fullName evidence="2">Uncharacterized protein</fullName>
    </submittedName>
</protein>